<evidence type="ECO:0000313" key="6">
    <source>
        <dbReference type="EMBL" id="MDT8903385.1"/>
    </source>
</evidence>
<evidence type="ECO:0000256" key="4">
    <source>
        <dbReference type="ARBA" id="ARBA00023014"/>
    </source>
</evidence>
<name>A0ABU3P3Z3_9FIRM</name>
<feature type="domain" description="4Fe-4S ferredoxin-type" evidence="5">
    <location>
        <begin position="105"/>
        <end position="134"/>
    </location>
</feature>
<comment type="caution">
    <text evidence="6">The sequence shown here is derived from an EMBL/GenBank/DDBJ whole genome shotgun (WGS) entry which is preliminary data.</text>
</comment>
<evidence type="ECO:0000256" key="2">
    <source>
        <dbReference type="ARBA" id="ARBA00023002"/>
    </source>
</evidence>
<keyword evidence="4" id="KW-0411">Iron-sulfur</keyword>
<dbReference type="SUPFAM" id="SSF54862">
    <property type="entry name" value="4Fe-4S ferredoxins"/>
    <property type="match status" value="1"/>
</dbReference>
<dbReference type="InterPro" id="IPR029061">
    <property type="entry name" value="THDP-binding"/>
</dbReference>
<dbReference type="Gene3D" id="3.30.70.20">
    <property type="match status" value="1"/>
</dbReference>
<dbReference type="InterPro" id="IPR051479">
    <property type="entry name" value="PorB-like"/>
</dbReference>
<protein>
    <submittedName>
        <fullName evidence="6">Thiamine pyrophosphate-dependent enzyme</fullName>
    </submittedName>
</protein>
<dbReference type="Proteomes" id="UP001254848">
    <property type="component" value="Unassembled WGS sequence"/>
</dbReference>
<dbReference type="InterPro" id="IPR017896">
    <property type="entry name" value="4Fe4S_Fe-S-bd"/>
</dbReference>
<keyword evidence="1" id="KW-0479">Metal-binding</keyword>
<proteinExistence type="predicted"/>
<reference evidence="6 7" key="1">
    <citation type="submission" date="2023-07" db="EMBL/GenBank/DDBJ databases">
        <title>The novel representative of Negativicutes class, Anaeroselena agilis gen. nov. sp. nov.</title>
        <authorList>
            <person name="Prokofeva M.I."/>
            <person name="Elcheninov A.G."/>
            <person name="Klyukina A."/>
            <person name="Kublanov I.V."/>
            <person name="Frolov E.N."/>
            <person name="Podosokorskaya O.A."/>
        </authorList>
    </citation>
    <scope>NUCLEOTIDE SEQUENCE [LARGE SCALE GENOMIC DNA]</scope>
    <source>
        <strain evidence="6 7">4137-cl</strain>
    </source>
</reference>
<dbReference type="PROSITE" id="PS00198">
    <property type="entry name" value="4FE4S_FER_1"/>
    <property type="match status" value="1"/>
</dbReference>
<keyword evidence="7" id="KW-1185">Reference proteome</keyword>
<dbReference type="SUPFAM" id="SSF52518">
    <property type="entry name" value="Thiamin diphosphate-binding fold (THDP-binding)"/>
    <property type="match status" value="1"/>
</dbReference>
<dbReference type="RefSeq" id="WP_413781842.1">
    <property type="nucleotide sequence ID" value="NZ_JAUOZS010000001.1"/>
</dbReference>
<dbReference type="CDD" id="cd04410">
    <property type="entry name" value="DMSOR_beta-like"/>
    <property type="match status" value="1"/>
</dbReference>
<dbReference type="PANTHER" id="PTHR42897:SF1">
    <property type="entry name" value="2-OXOACID OXIDOREDUCTASE (FERREDOXIN)"/>
    <property type="match status" value="1"/>
</dbReference>
<evidence type="ECO:0000256" key="1">
    <source>
        <dbReference type="ARBA" id="ARBA00022723"/>
    </source>
</evidence>
<feature type="domain" description="4Fe-4S ferredoxin-type" evidence="5">
    <location>
        <begin position="75"/>
        <end position="104"/>
    </location>
</feature>
<dbReference type="Pfam" id="PF02775">
    <property type="entry name" value="TPP_enzyme_C"/>
    <property type="match status" value="1"/>
</dbReference>
<organism evidence="6 7">
    <name type="scientific">Anaeroselena agilis</name>
    <dbReference type="NCBI Taxonomy" id="3063788"/>
    <lineage>
        <taxon>Bacteria</taxon>
        <taxon>Bacillati</taxon>
        <taxon>Bacillota</taxon>
        <taxon>Negativicutes</taxon>
        <taxon>Acetonemataceae</taxon>
        <taxon>Anaeroselena</taxon>
    </lineage>
</organism>
<evidence type="ECO:0000313" key="7">
    <source>
        <dbReference type="Proteomes" id="UP001254848"/>
    </source>
</evidence>
<dbReference type="Pfam" id="PF13247">
    <property type="entry name" value="Fer4_11"/>
    <property type="match status" value="1"/>
</dbReference>
<dbReference type="Gene3D" id="3.40.50.970">
    <property type="match status" value="1"/>
</dbReference>
<dbReference type="PROSITE" id="PS51379">
    <property type="entry name" value="4FE4S_FER_2"/>
    <property type="match status" value="3"/>
</dbReference>
<gene>
    <name evidence="6" type="ORF">Q4T40_19315</name>
</gene>
<keyword evidence="2" id="KW-0560">Oxidoreductase</keyword>
<dbReference type="InterPro" id="IPR011766">
    <property type="entry name" value="TPP_enzyme_TPP-bd"/>
</dbReference>
<dbReference type="PANTHER" id="PTHR42897">
    <property type="entry name" value="PYRUVATE SYNTHASE SUBUNIT PORB"/>
    <property type="match status" value="1"/>
</dbReference>
<evidence type="ECO:0000259" key="5">
    <source>
        <dbReference type="PROSITE" id="PS51379"/>
    </source>
</evidence>
<evidence type="ECO:0000256" key="3">
    <source>
        <dbReference type="ARBA" id="ARBA00023004"/>
    </source>
</evidence>
<feature type="domain" description="4Fe-4S ferredoxin-type" evidence="5">
    <location>
        <begin position="40"/>
        <end position="74"/>
    </location>
</feature>
<keyword evidence="3" id="KW-0408">Iron</keyword>
<sequence length="425" mass="46289">MLNNTLVVRDTNCPPSCKLCVEACGQRSGECSEPVIEKIDLPEVNYHSVLTCNQCSRAECLDVCPTGALSRTEAGPVVLDAGRCVGCSICNLVCPYGGIYPRQSEHKSQKCDQCGGDAACAKACPHNILTFEKAAGVADKLGEDLLSPGLPYCAGCGMELLDRQTLQVLGKDIVLFGAPSCNVLSSKAKVPYYGTLMTQVPSSATGVARYFKHIGKETICVGIIGDGATADLGFGALSGAAERGERILYICYDNEAYMNTGIQRSSTTPFGSWTNTTQVGARGRGRQGMPKNVPLLMAYHNIEYVATATLAYPEDYVRKLLKAKEAVKRGMAYIHVLTPCPTGWKFATEKVVEVTKAAVETNYFPLWEAENGVIRFTHEVKKPAPIRDFTRLMKRFAHLTNEELDQIQEHVDRSYAQLKRVTTCT</sequence>
<dbReference type="EMBL" id="JAUOZS010000001">
    <property type="protein sequence ID" value="MDT8903385.1"/>
    <property type="molecule type" value="Genomic_DNA"/>
</dbReference>
<dbReference type="InterPro" id="IPR017900">
    <property type="entry name" value="4Fe4S_Fe_S_CS"/>
</dbReference>
<accession>A0ABU3P3Z3</accession>